<dbReference type="GO" id="GO:0005737">
    <property type="term" value="C:cytoplasm"/>
    <property type="evidence" value="ECO:0007669"/>
    <property type="project" value="UniProtKB-SubCell"/>
</dbReference>
<dbReference type="SUPFAM" id="SSF110324">
    <property type="entry name" value="Ribosomal L27 protein-like"/>
    <property type="match status" value="1"/>
</dbReference>
<dbReference type="InterPro" id="IPR048565">
    <property type="entry name" value="S1_RRP4"/>
</dbReference>
<dbReference type="InterPro" id="IPR023474">
    <property type="entry name" value="Rrp4"/>
</dbReference>
<comment type="subunit">
    <text evidence="5">Component of the archaeal exosome complex. Forms a trimer of Rrp4 and/or Csl4 subunits. The trimer associates with an hexameric ring-like arrangement composed of 3 Rrp41-Rrp42 heterodimers.</text>
</comment>
<keyword evidence="3 5" id="KW-0271">Exosome</keyword>
<dbReference type="InterPro" id="IPR026699">
    <property type="entry name" value="Exosome_RNA_bind1/RRP40/RRP4"/>
</dbReference>
<dbReference type="OrthoDB" id="35160at2157"/>
<dbReference type="NCBIfam" id="NF003181">
    <property type="entry name" value="PRK04163.1-1"/>
    <property type="match status" value="1"/>
</dbReference>
<dbReference type="HAMAP" id="MF_00623">
    <property type="entry name" value="Exosome_Rrp4"/>
    <property type="match status" value="1"/>
</dbReference>
<dbReference type="Gene3D" id="3.30.1370.10">
    <property type="entry name" value="K Homology domain, type 1"/>
    <property type="match status" value="1"/>
</dbReference>
<dbReference type="eggNOG" id="arCOG00678">
    <property type="taxonomic scope" value="Archaea"/>
</dbReference>
<gene>
    <name evidence="5 7" type="primary">rrp4</name>
    <name evidence="7" type="ordered locus">TTX_0819</name>
</gene>
<sequence length="236" mass="25865">MKFVAPRQIIFPGDLVASEDENVEGAVYLDNGKYRASSVGLVEFRENKIVIVPLEGVYRPKQGDIVIGYITDVLASGWEVDIRAPFPAWLPLNEAVTKYIDLERIALTSLLNIGDVVIAQVKDIDLTDEYPVTLTLREGERLGKIESGFIAEISPVKVPRVIGKKGSMLATISELGCELTIGQNGRIWAKCRDTEAELALLKVLAKIERESHVAGLTDRVKAFIESLKNSSKGGSL</sequence>
<keyword evidence="8" id="KW-1185">Reference proteome</keyword>
<dbReference type="GeneID" id="11261709"/>
<proteinExistence type="inferred from homology"/>
<keyword evidence="2 5" id="KW-0963">Cytoplasm</keyword>
<dbReference type="Pfam" id="PF15985">
    <property type="entry name" value="KH_6"/>
    <property type="match status" value="1"/>
</dbReference>
<name>G4RPH7_THETK</name>
<evidence type="ECO:0000259" key="6">
    <source>
        <dbReference type="PROSITE" id="PS50126"/>
    </source>
</evidence>
<dbReference type="EMBL" id="FN869859">
    <property type="protein sequence ID" value="CCC81472.1"/>
    <property type="molecule type" value="Genomic_DNA"/>
</dbReference>
<dbReference type="InterPro" id="IPR012340">
    <property type="entry name" value="NA-bd_OB-fold"/>
</dbReference>
<dbReference type="InterPro" id="IPR003029">
    <property type="entry name" value="S1_domain"/>
</dbReference>
<dbReference type="Gene3D" id="2.40.50.100">
    <property type="match status" value="1"/>
</dbReference>
<dbReference type="CDD" id="cd05789">
    <property type="entry name" value="S1_Rrp4"/>
    <property type="match status" value="1"/>
</dbReference>
<comment type="function">
    <text evidence="5">Non-catalytic component of the exosome, which is a complex involved in RNA degradation. Increases the RNA binding and the efficiency of RNA degradation. Confers strong poly(A) specificity to the exosome.</text>
</comment>
<dbReference type="HOGENOM" id="CLU_071769_0_0_2"/>
<dbReference type="PANTHER" id="PTHR21321">
    <property type="entry name" value="PNAS-3 RELATED"/>
    <property type="match status" value="1"/>
</dbReference>
<evidence type="ECO:0000256" key="5">
    <source>
        <dbReference type="HAMAP-Rule" id="MF_00623"/>
    </source>
</evidence>
<dbReference type="SMART" id="SM00316">
    <property type="entry name" value="S1"/>
    <property type="match status" value="1"/>
</dbReference>
<keyword evidence="4 5" id="KW-0694">RNA-binding</keyword>
<evidence type="ECO:0000256" key="2">
    <source>
        <dbReference type="ARBA" id="ARBA00022490"/>
    </source>
</evidence>
<dbReference type="RefSeq" id="WP_014126728.1">
    <property type="nucleotide sequence ID" value="NC_016070.1"/>
</dbReference>
<dbReference type="STRING" id="768679.TTX_0819"/>
<comment type="subcellular location">
    <subcellularLocation>
        <location evidence="5">Cytoplasm</location>
    </subcellularLocation>
</comment>
<dbReference type="GO" id="GO:0000467">
    <property type="term" value="P:exonucleolytic trimming to generate mature 3'-end of 5.8S rRNA from tricistronic rRNA transcript (SSU-rRNA, 5.8S rRNA, LSU-rRNA)"/>
    <property type="evidence" value="ECO:0007669"/>
    <property type="project" value="TreeGrafter"/>
</dbReference>
<dbReference type="GO" id="GO:0000178">
    <property type="term" value="C:exosome (RNase complex)"/>
    <property type="evidence" value="ECO:0007669"/>
    <property type="project" value="UniProtKB-KW"/>
</dbReference>
<dbReference type="Gene3D" id="2.40.50.140">
    <property type="entry name" value="Nucleic acid-binding proteins"/>
    <property type="match status" value="1"/>
</dbReference>
<organism evidence="7 8">
    <name type="scientific">Thermoproteus tenax (strain ATCC 35583 / DSM 2078 / JCM 9277 / NBRC 100435 / Kra 1)</name>
    <dbReference type="NCBI Taxonomy" id="768679"/>
    <lineage>
        <taxon>Archaea</taxon>
        <taxon>Thermoproteota</taxon>
        <taxon>Thermoprotei</taxon>
        <taxon>Thermoproteales</taxon>
        <taxon>Thermoproteaceae</taxon>
        <taxon>Thermoproteus</taxon>
    </lineage>
</organism>
<dbReference type="AlphaFoldDB" id="G4RPH7"/>
<evidence type="ECO:0000256" key="4">
    <source>
        <dbReference type="ARBA" id="ARBA00022884"/>
    </source>
</evidence>
<evidence type="ECO:0000313" key="8">
    <source>
        <dbReference type="Proteomes" id="UP000002654"/>
    </source>
</evidence>
<dbReference type="GO" id="GO:0071051">
    <property type="term" value="P:poly(A)-dependent snoRNA 3'-end processing"/>
    <property type="evidence" value="ECO:0007669"/>
    <property type="project" value="TreeGrafter"/>
</dbReference>
<dbReference type="GO" id="GO:0034475">
    <property type="term" value="P:U4 snRNA 3'-end processing"/>
    <property type="evidence" value="ECO:0007669"/>
    <property type="project" value="TreeGrafter"/>
</dbReference>
<protein>
    <recommendedName>
        <fullName evidence="5">Exosome complex component Rrp4</fullName>
    </recommendedName>
</protein>
<dbReference type="InterPro" id="IPR036612">
    <property type="entry name" value="KH_dom_type_1_sf"/>
</dbReference>
<dbReference type="SUPFAM" id="SSF50249">
    <property type="entry name" value="Nucleic acid-binding proteins"/>
    <property type="match status" value="1"/>
</dbReference>
<evidence type="ECO:0000256" key="1">
    <source>
        <dbReference type="ARBA" id="ARBA00009155"/>
    </source>
</evidence>
<dbReference type="InterPro" id="IPR004088">
    <property type="entry name" value="KH_dom_type_1"/>
</dbReference>
<dbReference type="PROSITE" id="PS50126">
    <property type="entry name" value="S1"/>
    <property type="match status" value="1"/>
</dbReference>
<dbReference type="InterPro" id="IPR054371">
    <property type="entry name" value="RRP4_N"/>
</dbReference>
<evidence type="ECO:0000256" key="3">
    <source>
        <dbReference type="ARBA" id="ARBA00022835"/>
    </source>
</evidence>
<dbReference type="Pfam" id="PF22625">
    <property type="entry name" value="ECR1_N_2"/>
    <property type="match status" value="1"/>
</dbReference>
<reference evidence="7 8" key="1">
    <citation type="journal article" date="2011" name="PLoS ONE">
        <title>The complete genome sequence of Thermoproteus tenax: a physiologically versatile member of the Crenarchaeota.</title>
        <authorList>
            <person name="Siebers B."/>
            <person name="Zaparty M."/>
            <person name="Raddatz G."/>
            <person name="Tjaden B."/>
            <person name="Albers S.V."/>
            <person name="Bell S.D."/>
            <person name="Blombach F."/>
            <person name="Kletzin A."/>
            <person name="Kyrpides N."/>
            <person name="Lanz C."/>
            <person name="Plagens A."/>
            <person name="Rampp M."/>
            <person name="Rosinus A."/>
            <person name="von Jan M."/>
            <person name="Makarova K.S."/>
            <person name="Klenk H.P."/>
            <person name="Schuster S.C."/>
            <person name="Hensel R."/>
        </authorList>
    </citation>
    <scope>NUCLEOTIDE SEQUENCE [LARGE SCALE GENOMIC DNA]</scope>
    <source>
        <strain evidence="8">ATCC 35583 / DSM 2078 / JCM 9277 / NBRC 100435 / Kra 1</strain>
    </source>
</reference>
<dbReference type="KEGG" id="ttn:TTX_0819"/>
<dbReference type="PATRIC" id="fig|768679.9.peg.826"/>
<dbReference type="SUPFAM" id="SSF54791">
    <property type="entry name" value="Eukaryotic type KH-domain (KH-domain type I)"/>
    <property type="match status" value="1"/>
</dbReference>
<dbReference type="Pfam" id="PF21266">
    <property type="entry name" value="S1_RRP4"/>
    <property type="match status" value="1"/>
</dbReference>
<evidence type="ECO:0000313" key="7">
    <source>
        <dbReference type="EMBL" id="CCC81472.1"/>
    </source>
</evidence>
<dbReference type="GO" id="GO:0071034">
    <property type="term" value="P:CUT catabolic process"/>
    <property type="evidence" value="ECO:0007669"/>
    <property type="project" value="TreeGrafter"/>
</dbReference>
<accession>G4RPH7</accession>
<comment type="similarity">
    <text evidence="1 5">Belongs to the RRP4 family.</text>
</comment>
<dbReference type="Proteomes" id="UP000002654">
    <property type="component" value="Chromosome"/>
</dbReference>
<dbReference type="PaxDb" id="768679-TTX_0819"/>
<feature type="domain" description="S1 motif" evidence="6">
    <location>
        <begin position="63"/>
        <end position="137"/>
    </location>
</feature>
<dbReference type="CDD" id="cd22524">
    <property type="entry name" value="KH-I_Rrp4_prokar"/>
    <property type="match status" value="1"/>
</dbReference>
<dbReference type="GO" id="GO:0008143">
    <property type="term" value="F:poly(A) binding"/>
    <property type="evidence" value="ECO:0007669"/>
    <property type="project" value="InterPro"/>
</dbReference>
<dbReference type="PANTHER" id="PTHR21321:SF4">
    <property type="entry name" value="EXOSOME COMPLEX COMPONENT RRP4"/>
    <property type="match status" value="1"/>
</dbReference>